<name>A0A7M1B3A2_9BACT</name>
<accession>A0A7M1B3A2</accession>
<protein>
    <submittedName>
        <fullName evidence="1">Uncharacterized protein</fullName>
    </submittedName>
</protein>
<keyword evidence="2" id="KW-1185">Reference proteome</keyword>
<sequence length="246" mass="28782">MNNKHYNSILLSNNIIPKNDREKEIALNLIAQKEKFILEDAVNALIYNRTILPEDGKYTLKQYIDEVNKITNQYYFMYIQISQFEAFLRTYINHKMIKAYGNKWHQHSIMQDLTEFQTKIMKQINKPSKALNSISFGTLELVYLNGSRFGNVFQAKLHTAAILTKDGKPKYHNKGLVKGLFSIVRNARNDICHHRRIGESIKSNPKYSKKKMSRSDVIKSLNDLKILLGYNDQFDVKSVHLEYNKF</sequence>
<proteinExistence type="predicted"/>
<evidence type="ECO:0000313" key="2">
    <source>
        <dbReference type="Proteomes" id="UP000593719"/>
    </source>
</evidence>
<dbReference type="AlphaFoldDB" id="A0A7M1B3A2"/>
<dbReference type="RefSeq" id="WP_193150355.1">
    <property type="nucleotide sequence ID" value="NZ_CP041235.1"/>
</dbReference>
<reference evidence="1 2" key="1">
    <citation type="submission" date="2019-06" db="EMBL/GenBank/DDBJ databases">
        <title>Sulfurimonas gotlandica sp. nov., a chemoautotrophic and psychrotolerant epsilonproteobacterium isolated from a pelagic redoxcline, and an emended description of the genus Sulfurimonas.</title>
        <authorList>
            <person name="Wang S."/>
            <person name="Jiang L."/>
            <person name="Shao Z."/>
        </authorList>
    </citation>
    <scope>NUCLEOTIDE SEQUENCE [LARGE SCALE GENOMIC DNA]</scope>
    <source>
        <strain evidence="1 2">S2-6</strain>
    </source>
</reference>
<organism evidence="1 2">
    <name type="scientific">Sulfurimonas sediminis</name>
    <dbReference type="NCBI Taxonomy" id="2590020"/>
    <lineage>
        <taxon>Bacteria</taxon>
        <taxon>Pseudomonadati</taxon>
        <taxon>Campylobacterota</taxon>
        <taxon>Epsilonproteobacteria</taxon>
        <taxon>Campylobacterales</taxon>
        <taxon>Sulfurimonadaceae</taxon>
        <taxon>Sulfurimonas</taxon>
    </lineage>
</organism>
<dbReference type="KEGG" id="ssei:FJR45_09660"/>
<dbReference type="EMBL" id="CP041235">
    <property type="protein sequence ID" value="QOP44194.1"/>
    <property type="molecule type" value="Genomic_DNA"/>
</dbReference>
<gene>
    <name evidence="1" type="ORF">FJR45_09660</name>
</gene>
<evidence type="ECO:0000313" key="1">
    <source>
        <dbReference type="EMBL" id="QOP44194.1"/>
    </source>
</evidence>
<dbReference type="Proteomes" id="UP000593719">
    <property type="component" value="Chromosome"/>
</dbReference>